<dbReference type="RefSeq" id="WP_227614134.1">
    <property type="nucleotide sequence ID" value="NZ_JAJEPR010000002.1"/>
</dbReference>
<sequence>MREYMIFVDKVRRYSENQPLEAAIEQTVDECIQEDVLRDFLLTYKAEVKKLRKV</sequence>
<organism evidence="1 2">
    <name type="scientific">Fusicatenibacter faecihominis</name>
    <dbReference type="NCBI Taxonomy" id="2881276"/>
    <lineage>
        <taxon>Bacteria</taxon>
        <taxon>Bacillati</taxon>
        <taxon>Bacillota</taxon>
        <taxon>Clostridia</taxon>
        <taxon>Lachnospirales</taxon>
        <taxon>Lachnospiraceae</taxon>
        <taxon>Fusicatenibacter</taxon>
    </lineage>
</organism>
<comment type="caution">
    <text evidence="1">The sequence shown here is derived from an EMBL/GenBank/DDBJ whole genome shotgun (WGS) entry which is preliminary data.</text>
</comment>
<reference evidence="1 2" key="1">
    <citation type="submission" date="2021-10" db="EMBL/GenBank/DDBJ databases">
        <title>Anaerobic single-cell dispensing facilitates the cultivation of human gut bacteria.</title>
        <authorList>
            <person name="Afrizal A."/>
        </authorList>
    </citation>
    <scope>NUCLEOTIDE SEQUENCE [LARGE SCALE GENOMIC DNA]</scope>
    <source>
        <strain evidence="1 2">CLA-AA-H277</strain>
    </source>
</reference>
<dbReference type="EMBL" id="JAJEPR010000002">
    <property type="protein sequence ID" value="MCC2188588.1"/>
    <property type="molecule type" value="Genomic_DNA"/>
</dbReference>
<keyword evidence="2" id="KW-1185">Reference proteome</keyword>
<evidence type="ECO:0000313" key="2">
    <source>
        <dbReference type="Proteomes" id="UP001197875"/>
    </source>
</evidence>
<gene>
    <name evidence="1" type="ORF">LKD71_01900</name>
</gene>
<proteinExistence type="predicted"/>
<dbReference type="AlphaFoldDB" id="A0AAE3DQL0"/>
<dbReference type="Proteomes" id="UP001197875">
    <property type="component" value="Unassembled WGS sequence"/>
</dbReference>
<evidence type="ECO:0000313" key="1">
    <source>
        <dbReference type="EMBL" id="MCC2188588.1"/>
    </source>
</evidence>
<accession>A0AAE3DQL0</accession>
<protein>
    <submittedName>
        <fullName evidence="1">Uncharacterized protein</fullName>
    </submittedName>
</protein>
<name>A0AAE3DQL0_9FIRM</name>